<dbReference type="Proteomes" id="UP000023152">
    <property type="component" value="Unassembled WGS sequence"/>
</dbReference>
<dbReference type="AlphaFoldDB" id="X6MU86"/>
<feature type="transmembrane region" description="Helical" evidence="2">
    <location>
        <begin position="195"/>
        <end position="215"/>
    </location>
</feature>
<gene>
    <name evidence="3" type="ORF">RFI_20654</name>
</gene>
<accession>X6MU86</accession>
<dbReference type="EMBL" id="ASPP01017957">
    <property type="protein sequence ID" value="ETO16685.1"/>
    <property type="molecule type" value="Genomic_DNA"/>
</dbReference>
<organism evidence="3 4">
    <name type="scientific">Reticulomyxa filosa</name>
    <dbReference type="NCBI Taxonomy" id="46433"/>
    <lineage>
        <taxon>Eukaryota</taxon>
        <taxon>Sar</taxon>
        <taxon>Rhizaria</taxon>
        <taxon>Retaria</taxon>
        <taxon>Foraminifera</taxon>
        <taxon>Monothalamids</taxon>
        <taxon>Reticulomyxidae</taxon>
        <taxon>Reticulomyxa</taxon>
    </lineage>
</organism>
<sequence length="275" mass="32211">MVSLFFSAFMFYRVYFISGPAYKSILWNGIGFLWLIFLVSLIRVWSGAQELRNIQQIQERFIAEQRFFLNCRLTMKTMRQTTKTIASFVQRRKSTIIMPKKRVMLQAKPEKKETEFEIECVDDMKKNEQAKNKDDTEIEKDSFEQGTRNERSDSYGKAAKYVLEEANLDFIDNVKNIISQKDIIPKFYDGDLSTLLMRTFIIVFLTAGWGGVVFICQLEITVPMCCCEQGCFFEKLMTQMKTVFFLCDVLNCIVCLFVVVFFNSFINIEKNFLIL</sequence>
<evidence type="ECO:0000256" key="2">
    <source>
        <dbReference type="SAM" id="Phobius"/>
    </source>
</evidence>
<keyword evidence="4" id="KW-1185">Reference proteome</keyword>
<feature type="transmembrane region" description="Helical" evidence="2">
    <location>
        <begin position="26"/>
        <end position="45"/>
    </location>
</feature>
<comment type="caution">
    <text evidence="3">The sequence shown here is derived from an EMBL/GenBank/DDBJ whole genome shotgun (WGS) entry which is preliminary data.</text>
</comment>
<reference evidence="3 4" key="1">
    <citation type="journal article" date="2013" name="Curr. Biol.">
        <title>The Genome of the Foraminiferan Reticulomyxa filosa.</title>
        <authorList>
            <person name="Glockner G."/>
            <person name="Hulsmann N."/>
            <person name="Schleicher M."/>
            <person name="Noegel A.A."/>
            <person name="Eichinger L."/>
            <person name="Gallinger C."/>
            <person name="Pawlowski J."/>
            <person name="Sierra R."/>
            <person name="Euteneuer U."/>
            <person name="Pillet L."/>
            <person name="Moustafa A."/>
            <person name="Platzer M."/>
            <person name="Groth M."/>
            <person name="Szafranski K."/>
            <person name="Schliwa M."/>
        </authorList>
    </citation>
    <scope>NUCLEOTIDE SEQUENCE [LARGE SCALE GENOMIC DNA]</scope>
</reference>
<protein>
    <submittedName>
        <fullName evidence="3">Uncharacterized protein</fullName>
    </submittedName>
</protein>
<keyword evidence="2" id="KW-0472">Membrane</keyword>
<name>X6MU86_RETFI</name>
<evidence type="ECO:0000313" key="3">
    <source>
        <dbReference type="EMBL" id="ETO16685.1"/>
    </source>
</evidence>
<feature type="region of interest" description="Disordered" evidence="1">
    <location>
        <begin position="129"/>
        <end position="151"/>
    </location>
</feature>
<evidence type="ECO:0000313" key="4">
    <source>
        <dbReference type="Proteomes" id="UP000023152"/>
    </source>
</evidence>
<keyword evidence="2" id="KW-1133">Transmembrane helix</keyword>
<proteinExistence type="predicted"/>
<feature type="transmembrane region" description="Helical" evidence="2">
    <location>
        <begin position="243"/>
        <end position="266"/>
    </location>
</feature>
<evidence type="ECO:0000256" key="1">
    <source>
        <dbReference type="SAM" id="MobiDB-lite"/>
    </source>
</evidence>
<keyword evidence="2" id="KW-0812">Transmembrane</keyword>